<accession>A0A8B8BVV5</accession>
<proteinExistence type="predicted"/>
<dbReference type="AlphaFoldDB" id="A0A8B8BVV5"/>
<dbReference type="SUPFAM" id="SSF53335">
    <property type="entry name" value="S-adenosyl-L-methionine-dependent methyltransferases"/>
    <property type="match status" value="1"/>
</dbReference>
<dbReference type="PANTHER" id="PTHR34009:SF2">
    <property type="entry name" value="PROTEIN STAR"/>
    <property type="match status" value="1"/>
</dbReference>
<evidence type="ECO:0000313" key="2">
    <source>
        <dbReference type="Proteomes" id="UP000694844"/>
    </source>
</evidence>
<dbReference type="GO" id="GO:0005794">
    <property type="term" value="C:Golgi apparatus"/>
    <property type="evidence" value="ECO:0007669"/>
    <property type="project" value="TreeGrafter"/>
</dbReference>
<dbReference type="GO" id="GO:0031902">
    <property type="term" value="C:late endosome membrane"/>
    <property type="evidence" value="ECO:0007669"/>
    <property type="project" value="TreeGrafter"/>
</dbReference>
<sequence length="378" mass="43618">MVYNRFVVTGPDCRLISHWHYHRFNIRTIHFRGMRPFLDQRSALCLCIGGVVSLTLLLSDYTTVQIDNKNTPSFTSGIIPQIKTFRREIGKLSPLTSSRNVEVEKTSSASIHTERNNVTSEIWKRLRKPQKRRTTRDSVDTHYSQAFQDQTVYNMFPRQQGFFIEMGAFDGKVHSNTLWLERKHNWTGLLIEGNPRSCAKIDQLQRQAWRLCACVSHEKSVSFILGQEVGGVEKNMAKSHVIHLKGNQRVKVPCFRLYSVLQIVGVLHVNYFSLDVEGGEISVLSSMKENLISRRIIVDVWTIEYRAWAGPAFDWQKGKENLANLRAFFKEIGGYVEHSQLAYESGKLPDGRYLDVVFVYKDTWCKVHQFLPGEKIKC</sequence>
<dbReference type="Proteomes" id="UP000694844">
    <property type="component" value="Chromosome 9"/>
</dbReference>
<dbReference type="InterPro" id="IPR029063">
    <property type="entry name" value="SAM-dependent_MTases_sf"/>
</dbReference>
<dbReference type="GO" id="GO:0005886">
    <property type="term" value="C:plasma membrane"/>
    <property type="evidence" value="ECO:0007669"/>
    <property type="project" value="TreeGrafter"/>
</dbReference>
<reference evidence="3" key="1">
    <citation type="submission" date="2025-08" db="UniProtKB">
        <authorList>
            <consortium name="RefSeq"/>
        </authorList>
    </citation>
    <scope>IDENTIFICATION</scope>
    <source>
        <tissue evidence="3">Whole sample</tissue>
    </source>
</reference>
<dbReference type="GeneID" id="111113198"/>
<dbReference type="RefSeq" id="XP_022306999.1">
    <property type="nucleotide sequence ID" value="XM_022451291.1"/>
</dbReference>
<dbReference type="Gene3D" id="3.40.50.150">
    <property type="entry name" value="Vaccinia Virus protein VP39"/>
    <property type="match status" value="1"/>
</dbReference>
<evidence type="ECO:0000313" key="3">
    <source>
        <dbReference type="RefSeq" id="XP_022306999.1"/>
    </source>
</evidence>
<evidence type="ECO:0000259" key="1">
    <source>
        <dbReference type="Pfam" id="PF05050"/>
    </source>
</evidence>
<keyword evidence="2" id="KW-1185">Reference proteome</keyword>
<dbReference type="KEGG" id="cvn:111113198"/>
<dbReference type="OrthoDB" id="6132036at2759"/>
<gene>
    <name evidence="3" type="primary">LOC111113198</name>
</gene>
<organism evidence="2 3">
    <name type="scientific">Crassostrea virginica</name>
    <name type="common">Eastern oyster</name>
    <dbReference type="NCBI Taxonomy" id="6565"/>
    <lineage>
        <taxon>Eukaryota</taxon>
        <taxon>Metazoa</taxon>
        <taxon>Spiralia</taxon>
        <taxon>Lophotrochozoa</taxon>
        <taxon>Mollusca</taxon>
        <taxon>Bivalvia</taxon>
        <taxon>Autobranchia</taxon>
        <taxon>Pteriomorphia</taxon>
        <taxon>Ostreida</taxon>
        <taxon>Ostreoidea</taxon>
        <taxon>Ostreidae</taxon>
        <taxon>Crassostrea</taxon>
    </lineage>
</organism>
<protein>
    <submittedName>
        <fullName evidence="3">Uncharacterized protein LOC111113198 isoform X1</fullName>
    </submittedName>
</protein>
<feature type="domain" description="Methyltransferase FkbM" evidence="1">
    <location>
        <begin position="166"/>
        <end position="330"/>
    </location>
</feature>
<dbReference type="PANTHER" id="PTHR34009">
    <property type="entry name" value="PROTEIN STAR"/>
    <property type="match status" value="1"/>
</dbReference>
<dbReference type="InterPro" id="IPR053202">
    <property type="entry name" value="EGF_Rcpt_Signaling_Reg"/>
</dbReference>
<dbReference type="GO" id="GO:0016197">
    <property type="term" value="P:endosomal transport"/>
    <property type="evidence" value="ECO:0007669"/>
    <property type="project" value="TreeGrafter"/>
</dbReference>
<dbReference type="InterPro" id="IPR006342">
    <property type="entry name" value="FkbM_mtfrase"/>
</dbReference>
<dbReference type="Pfam" id="PF05050">
    <property type="entry name" value="Methyltransf_21"/>
    <property type="match status" value="1"/>
</dbReference>
<name>A0A8B8BVV5_CRAVI</name>
<dbReference type="GO" id="GO:0006888">
    <property type="term" value="P:endoplasmic reticulum to Golgi vesicle-mediated transport"/>
    <property type="evidence" value="ECO:0007669"/>
    <property type="project" value="TreeGrafter"/>
</dbReference>
<dbReference type="GO" id="GO:0005789">
    <property type="term" value="C:endoplasmic reticulum membrane"/>
    <property type="evidence" value="ECO:0007669"/>
    <property type="project" value="TreeGrafter"/>
</dbReference>